<feature type="non-terminal residue" evidence="8">
    <location>
        <position position="1"/>
    </location>
</feature>
<dbReference type="InterPro" id="IPR040454">
    <property type="entry name" value="TF_IIIC_Tfc1/Sfc1"/>
</dbReference>
<keyword evidence="9" id="KW-1185">Reference proteome</keyword>
<name>A0A3N4INZ2_ASCIM</name>
<evidence type="ECO:0000256" key="1">
    <source>
        <dbReference type="ARBA" id="ARBA00004123"/>
    </source>
</evidence>
<evidence type="ECO:0000313" key="8">
    <source>
        <dbReference type="EMBL" id="RPA85931.1"/>
    </source>
</evidence>
<feature type="region of interest" description="Disordered" evidence="5">
    <location>
        <begin position="553"/>
        <end position="585"/>
    </location>
</feature>
<dbReference type="Proteomes" id="UP000275078">
    <property type="component" value="Unassembled WGS sequence"/>
</dbReference>
<dbReference type="GO" id="GO:0005634">
    <property type="term" value="C:nucleus"/>
    <property type="evidence" value="ECO:0007669"/>
    <property type="project" value="UniProtKB-SubCell"/>
</dbReference>
<dbReference type="InterPro" id="IPR041499">
    <property type="entry name" value="Tfc1/Sfc1_N"/>
</dbReference>
<organism evidence="8 9">
    <name type="scientific">Ascobolus immersus RN42</name>
    <dbReference type="NCBI Taxonomy" id="1160509"/>
    <lineage>
        <taxon>Eukaryota</taxon>
        <taxon>Fungi</taxon>
        <taxon>Dikarya</taxon>
        <taxon>Ascomycota</taxon>
        <taxon>Pezizomycotina</taxon>
        <taxon>Pezizomycetes</taxon>
        <taxon>Pezizales</taxon>
        <taxon>Ascobolaceae</taxon>
        <taxon>Ascobolus</taxon>
    </lineage>
</organism>
<evidence type="ECO:0008006" key="10">
    <source>
        <dbReference type="Google" id="ProtNLM"/>
    </source>
</evidence>
<dbReference type="InterPro" id="IPR042536">
    <property type="entry name" value="TFIIIC_tauA_Sfc1"/>
</dbReference>
<comment type="subcellular location">
    <subcellularLocation>
        <location evidence="1">Nucleus</location>
    </subcellularLocation>
</comment>
<dbReference type="AlphaFoldDB" id="A0A3N4INZ2"/>
<evidence type="ECO:0000256" key="2">
    <source>
        <dbReference type="ARBA" id="ARBA00023125"/>
    </source>
</evidence>
<evidence type="ECO:0000256" key="4">
    <source>
        <dbReference type="ARBA" id="ARBA00023242"/>
    </source>
</evidence>
<dbReference type="GO" id="GO:0006384">
    <property type="term" value="P:transcription initiation at RNA polymerase III promoter"/>
    <property type="evidence" value="ECO:0007669"/>
    <property type="project" value="InterPro"/>
</dbReference>
<dbReference type="InterPro" id="IPR019136">
    <property type="entry name" value="TF_IIIC_su-5_HTH"/>
</dbReference>
<evidence type="ECO:0000259" key="6">
    <source>
        <dbReference type="Pfam" id="PF09734"/>
    </source>
</evidence>
<keyword evidence="3" id="KW-0804">Transcription</keyword>
<evidence type="ECO:0000256" key="3">
    <source>
        <dbReference type="ARBA" id="ARBA00023163"/>
    </source>
</evidence>
<dbReference type="PANTHER" id="PTHR13230:SF5">
    <property type="entry name" value="GENERAL TRANSCRIPTION FACTOR 3C POLYPEPTIDE 5"/>
    <property type="match status" value="1"/>
</dbReference>
<gene>
    <name evidence="8" type="ORF">BJ508DRAFT_411556</name>
</gene>
<feature type="domain" description="Transcription factor IIIC subunit 5 HTH" evidence="6">
    <location>
        <begin position="199"/>
        <end position="348"/>
    </location>
</feature>
<keyword evidence="2" id="KW-0238">DNA-binding</keyword>
<accession>A0A3N4INZ2</accession>
<sequence>MTTQDPPPIVKATTYRYATDHLLLVEHPAVIKNADRAMESIGGAKEVCEYALKPPKEKHGAPLYLSFRPHDPFAAKIQGRLIDANALVFTIRTPGPKRRRRRRKLPNGTYEYGPWEDAPVGQGGGCWERLMAGEEGVEVIGLRLVDGIVRFRDLVDFQYGVHDSEFIQRFESTLLTKDLPKIRSFTLSPTRGCAPGTELLPPPLFSKTHVPHHYAYRQNPAVKKAIINGRTTMLNTQAAPKTFTEMVHISSSTVPTAPPTGTPPLEKLDAASKETVERLRELFDRRPIWTRRALVNHFPLRLVPLMRFAIVYVGYCWRAGPWRDTVVRYGINPKLDIELRKYQSLFFQVEKPGIYPAPEGAEGEGEQEQIEEEPPHPHSFLPTPHPLPERPRKESHLFTGQTLNILDGRCFQLCDITDPLLRTLVDLPLSELRTECDPQDGWYKAEHMYKMKAIMRGKIRALISGKVADDSEFELVMKEEWITDAKGEVIEKRIPVKVGGRRRVIVGGRTEMIKEGEEIDDSVRVVEGEESQESEWRVDDAEGRINELMKRFGRAGGEDGEDGQWGEEGEDQDEFGLLGEEEDEF</sequence>
<dbReference type="GO" id="GO:0001002">
    <property type="term" value="F:RNA polymerase III type 1 promoter sequence-specific DNA binding"/>
    <property type="evidence" value="ECO:0007669"/>
    <property type="project" value="TreeGrafter"/>
</dbReference>
<dbReference type="PANTHER" id="PTHR13230">
    <property type="entry name" value="GENERAL TRANSCRIPTION FACTOR IIIC, POLYPEPTIDE 5"/>
    <property type="match status" value="1"/>
</dbReference>
<dbReference type="STRING" id="1160509.A0A3N4INZ2"/>
<reference evidence="8 9" key="1">
    <citation type="journal article" date="2018" name="Nat. Ecol. Evol.">
        <title>Pezizomycetes genomes reveal the molecular basis of ectomycorrhizal truffle lifestyle.</title>
        <authorList>
            <person name="Murat C."/>
            <person name="Payen T."/>
            <person name="Noel B."/>
            <person name="Kuo A."/>
            <person name="Morin E."/>
            <person name="Chen J."/>
            <person name="Kohler A."/>
            <person name="Krizsan K."/>
            <person name="Balestrini R."/>
            <person name="Da Silva C."/>
            <person name="Montanini B."/>
            <person name="Hainaut M."/>
            <person name="Levati E."/>
            <person name="Barry K.W."/>
            <person name="Belfiori B."/>
            <person name="Cichocki N."/>
            <person name="Clum A."/>
            <person name="Dockter R.B."/>
            <person name="Fauchery L."/>
            <person name="Guy J."/>
            <person name="Iotti M."/>
            <person name="Le Tacon F."/>
            <person name="Lindquist E.A."/>
            <person name="Lipzen A."/>
            <person name="Malagnac F."/>
            <person name="Mello A."/>
            <person name="Molinier V."/>
            <person name="Miyauchi S."/>
            <person name="Poulain J."/>
            <person name="Riccioni C."/>
            <person name="Rubini A."/>
            <person name="Sitrit Y."/>
            <person name="Splivallo R."/>
            <person name="Traeger S."/>
            <person name="Wang M."/>
            <person name="Zifcakova L."/>
            <person name="Wipf D."/>
            <person name="Zambonelli A."/>
            <person name="Paolocci F."/>
            <person name="Nowrousian M."/>
            <person name="Ottonello S."/>
            <person name="Baldrian P."/>
            <person name="Spatafora J.W."/>
            <person name="Henrissat B."/>
            <person name="Nagy L.G."/>
            <person name="Aury J.M."/>
            <person name="Wincker P."/>
            <person name="Grigoriev I.V."/>
            <person name="Bonfante P."/>
            <person name="Martin F.M."/>
        </authorList>
    </citation>
    <scope>NUCLEOTIDE SEQUENCE [LARGE SCALE GENOMIC DNA]</scope>
    <source>
        <strain evidence="8 9">RN42</strain>
    </source>
</reference>
<dbReference type="OrthoDB" id="5598268at2759"/>
<dbReference type="Pfam" id="PF09734">
    <property type="entry name" value="Tau95"/>
    <property type="match status" value="1"/>
</dbReference>
<dbReference type="EMBL" id="ML119651">
    <property type="protein sequence ID" value="RPA85931.1"/>
    <property type="molecule type" value="Genomic_DNA"/>
</dbReference>
<evidence type="ECO:0000256" key="5">
    <source>
        <dbReference type="SAM" id="MobiDB-lite"/>
    </source>
</evidence>
<dbReference type="Pfam" id="PF17682">
    <property type="entry name" value="Tau95_N"/>
    <property type="match status" value="1"/>
</dbReference>
<feature type="compositionally biased region" description="Acidic residues" evidence="5">
    <location>
        <begin position="361"/>
        <end position="372"/>
    </location>
</feature>
<protein>
    <recommendedName>
        <fullName evidence="10">Transcription factor IIIC subunit 5 HTH domain-containing protein</fullName>
    </recommendedName>
</protein>
<dbReference type="GO" id="GO:0000127">
    <property type="term" value="C:transcription factor TFIIIC complex"/>
    <property type="evidence" value="ECO:0007669"/>
    <property type="project" value="InterPro"/>
</dbReference>
<dbReference type="Gene3D" id="3.30.200.160">
    <property type="entry name" value="TFIIIC, subcomplex tauA, subunit Sfc1, barrel domain"/>
    <property type="match status" value="1"/>
</dbReference>
<feature type="region of interest" description="Disordered" evidence="5">
    <location>
        <begin position="356"/>
        <end position="382"/>
    </location>
</feature>
<feature type="compositionally biased region" description="Acidic residues" evidence="5">
    <location>
        <begin position="558"/>
        <end position="585"/>
    </location>
</feature>
<proteinExistence type="predicted"/>
<feature type="domain" description="Transcription factor IIIC subunit Tfc1/Sfc1 triple barrel" evidence="7">
    <location>
        <begin position="24"/>
        <end position="159"/>
    </location>
</feature>
<evidence type="ECO:0000313" key="9">
    <source>
        <dbReference type="Proteomes" id="UP000275078"/>
    </source>
</evidence>
<dbReference type="GO" id="GO:0001003">
    <property type="term" value="F:RNA polymerase III type 2 promoter sequence-specific DNA binding"/>
    <property type="evidence" value="ECO:0007669"/>
    <property type="project" value="TreeGrafter"/>
</dbReference>
<keyword evidence="4" id="KW-0539">Nucleus</keyword>
<evidence type="ECO:0000259" key="7">
    <source>
        <dbReference type="Pfam" id="PF17682"/>
    </source>
</evidence>